<accession>A0A9P0HCA0</accession>
<evidence type="ECO:0000256" key="1">
    <source>
        <dbReference type="ARBA" id="ARBA00022617"/>
    </source>
</evidence>
<dbReference type="InterPro" id="IPR036400">
    <property type="entry name" value="Cyt_B5-like_heme/steroid_sf"/>
</dbReference>
<evidence type="ECO:0000256" key="2">
    <source>
        <dbReference type="ARBA" id="ARBA00022723"/>
    </source>
</evidence>
<proteinExistence type="inferred from homology"/>
<comment type="similarity">
    <text evidence="4">Belongs to the cytochrome b5 family.</text>
</comment>
<keyword evidence="2 4" id="KW-0479">Metal-binding</keyword>
<dbReference type="EMBL" id="OV725080">
    <property type="protein sequence ID" value="CAH1399643.1"/>
    <property type="molecule type" value="Genomic_DNA"/>
</dbReference>
<dbReference type="Gene3D" id="3.10.120.10">
    <property type="entry name" value="Cytochrome b5-like heme/steroid binding domain"/>
    <property type="match status" value="1"/>
</dbReference>
<comment type="caution">
    <text evidence="4">Lacks conserved residue(s) required for the propagation of feature annotation.</text>
</comment>
<dbReference type="Pfam" id="PF00487">
    <property type="entry name" value="FA_desaturase"/>
    <property type="match status" value="1"/>
</dbReference>
<dbReference type="SMART" id="SM01117">
    <property type="entry name" value="Cyt-b5"/>
    <property type="match status" value="1"/>
</dbReference>
<dbReference type="GO" id="GO:0006629">
    <property type="term" value="P:lipid metabolic process"/>
    <property type="evidence" value="ECO:0007669"/>
    <property type="project" value="InterPro"/>
</dbReference>
<gene>
    <name evidence="6" type="ORF">NEZAVI_LOCUS9053</name>
</gene>
<keyword evidence="4" id="KW-0472">Membrane</keyword>
<organism evidence="6 7">
    <name type="scientific">Nezara viridula</name>
    <name type="common">Southern green stink bug</name>
    <name type="synonym">Cimex viridulus</name>
    <dbReference type="NCBI Taxonomy" id="85310"/>
    <lineage>
        <taxon>Eukaryota</taxon>
        <taxon>Metazoa</taxon>
        <taxon>Ecdysozoa</taxon>
        <taxon>Arthropoda</taxon>
        <taxon>Hexapoda</taxon>
        <taxon>Insecta</taxon>
        <taxon>Pterygota</taxon>
        <taxon>Neoptera</taxon>
        <taxon>Paraneoptera</taxon>
        <taxon>Hemiptera</taxon>
        <taxon>Heteroptera</taxon>
        <taxon>Panheteroptera</taxon>
        <taxon>Pentatomomorpha</taxon>
        <taxon>Pentatomoidea</taxon>
        <taxon>Pentatomidae</taxon>
        <taxon>Pentatominae</taxon>
        <taxon>Nezara</taxon>
    </lineage>
</organism>
<reference evidence="6" key="1">
    <citation type="submission" date="2022-01" db="EMBL/GenBank/DDBJ databases">
        <authorList>
            <person name="King R."/>
        </authorList>
    </citation>
    <scope>NUCLEOTIDE SEQUENCE</scope>
</reference>
<dbReference type="PANTHER" id="PTHR16740">
    <property type="entry name" value="CYTOCHROME B5-RELATED PROTEIN-RELATED"/>
    <property type="match status" value="1"/>
</dbReference>
<feature type="domain" description="Cytochrome b5 heme-binding" evidence="5">
    <location>
        <begin position="54"/>
        <end position="123"/>
    </location>
</feature>
<dbReference type="Proteomes" id="UP001152798">
    <property type="component" value="Chromosome 4"/>
</dbReference>
<dbReference type="InterPro" id="IPR018506">
    <property type="entry name" value="Cyt_B5_heme-BS"/>
</dbReference>
<name>A0A9P0HCA0_NEZVI</name>
<dbReference type="OrthoDB" id="260519at2759"/>
<keyword evidence="4" id="KW-0812">Transmembrane</keyword>
<keyword evidence="4" id="KW-1133">Transmembrane helix</keyword>
<dbReference type="PANTHER" id="PTHR16740:SF1">
    <property type="entry name" value="CYTOCHROME B5-RELATED PROTEIN-RELATED"/>
    <property type="match status" value="1"/>
</dbReference>
<evidence type="ECO:0000256" key="3">
    <source>
        <dbReference type="ARBA" id="ARBA00023004"/>
    </source>
</evidence>
<dbReference type="PROSITE" id="PS00191">
    <property type="entry name" value="CYTOCHROME_B5_1"/>
    <property type="match status" value="1"/>
</dbReference>
<keyword evidence="3 4" id="KW-0408">Iron</keyword>
<dbReference type="Pfam" id="PF00173">
    <property type="entry name" value="Cyt-b5"/>
    <property type="match status" value="1"/>
</dbReference>
<evidence type="ECO:0000256" key="4">
    <source>
        <dbReference type="RuleBase" id="RU362121"/>
    </source>
</evidence>
<dbReference type="InterPro" id="IPR053100">
    <property type="entry name" value="Cytochrome_b5-related"/>
</dbReference>
<dbReference type="GO" id="GO:0046872">
    <property type="term" value="F:metal ion binding"/>
    <property type="evidence" value="ECO:0007669"/>
    <property type="project" value="UniProtKB-UniRule"/>
</dbReference>
<protein>
    <recommendedName>
        <fullName evidence="5">Cytochrome b5 heme-binding domain-containing protein</fullName>
    </recommendedName>
</protein>
<dbReference type="AlphaFoldDB" id="A0A9P0HCA0"/>
<keyword evidence="1 4" id="KW-0349">Heme</keyword>
<dbReference type="InterPro" id="IPR001199">
    <property type="entry name" value="Cyt_B5-like_heme/steroid-bd"/>
</dbReference>
<feature type="transmembrane region" description="Helical" evidence="4">
    <location>
        <begin position="200"/>
        <end position="220"/>
    </location>
</feature>
<evidence type="ECO:0000259" key="5">
    <source>
        <dbReference type="PROSITE" id="PS50255"/>
    </source>
</evidence>
<evidence type="ECO:0000313" key="6">
    <source>
        <dbReference type="EMBL" id="CAH1399643.1"/>
    </source>
</evidence>
<dbReference type="InterPro" id="IPR005804">
    <property type="entry name" value="FA_desaturase_dom"/>
</dbReference>
<keyword evidence="7" id="KW-1185">Reference proteome</keyword>
<sequence>MSTGWNNGRAMGKSHKSWLFTIVATSIDYSWRSYKEWIPPSWEGKSRTCQNWLEIRKAEVKEEKLWRIHDSLYDFTDFIKLHPGGSFWLEVTKGTDITEAFESHHINEGPRNILPKYFVKAASTKRNAPFTFKEDGFYMTLRKRVREKLKSKSIKPGPSRKDWRISHAMSHHLYPNSLHDLEITMVEPWFQYLPRPDKPFTARFLSLIYFPLAYAVIFYGEGFSRLMLHPDGLKELIPLAIPASMLLSGVPLIHALIWWNIIVISASFTFAFLGLNAAHHHPNIHHDGDEPREDKDWGLYQLDTVKDRVEIKGIFFFVLVMFGDHTLHHLFPTIDHAYLDDLYPELEKTYEDFGINHKMTTMSDLIIGQFKQLGRITGNKRSKG</sequence>
<dbReference type="SUPFAM" id="SSF55856">
    <property type="entry name" value="Cytochrome b5-like heme/steroid binding domain"/>
    <property type="match status" value="1"/>
</dbReference>
<dbReference type="GO" id="GO:0020037">
    <property type="term" value="F:heme binding"/>
    <property type="evidence" value="ECO:0007669"/>
    <property type="project" value="UniProtKB-UniRule"/>
</dbReference>
<dbReference type="PROSITE" id="PS50255">
    <property type="entry name" value="CYTOCHROME_B5_2"/>
    <property type="match status" value="1"/>
</dbReference>
<feature type="transmembrane region" description="Helical" evidence="4">
    <location>
        <begin position="256"/>
        <end position="275"/>
    </location>
</feature>
<evidence type="ECO:0000313" key="7">
    <source>
        <dbReference type="Proteomes" id="UP001152798"/>
    </source>
</evidence>